<comment type="subcellular location">
    <subcellularLocation>
        <location evidence="1">Nucleus</location>
    </subcellularLocation>
</comment>
<feature type="compositionally biased region" description="Polar residues" evidence="5">
    <location>
        <begin position="81"/>
        <end position="101"/>
    </location>
</feature>
<dbReference type="PANTHER" id="PTHR13000">
    <property type="entry name" value="NUCLEOPORIN P54"/>
    <property type="match status" value="1"/>
</dbReference>
<dbReference type="Gene3D" id="1.20.5.490">
    <property type="entry name" value="Single helix bin"/>
    <property type="match status" value="1"/>
</dbReference>
<dbReference type="GO" id="GO:0006999">
    <property type="term" value="P:nuclear pore organization"/>
    <property type="evidence" value="ECO:0007669"/>
    <property type="project" value="TreeGrafter"/>
</dbReference>
<evidence type="ECO:0000256" key="4">
    <source>
        <dbReference type="SAM" id="Coils"/>
    </source>
</evidence>
<dbReference type="InterPro" id="IPR024864">
    <property type="entry name" value="Nup54/Nup57/Nup44"/>
</dbReference>
<dbReference type="GO" id="GO:0036228">
    <property type="term" value="P:protein localization to nuclear inner membrane"/>
    <property type="evidence" value="ECO:0007669"/>
    <property type="project" value="TreeGrafter"/>
</dbReference>
<keyword evidence="2" id="KW-0813">Transport</keyword>
<protein>
    <submittedName>
        <fullName evidence="7">Nucleoporin NUP57</fullName>
    </submittedName>
</protein>
<name>A0AA38RQD8_9PEZI</name>
<feature type="compositionally biased region" description="Low complexity" evidence="5">
    <location>
        <begin position="54"/>
        <end position="79"/>
    </location>
</feature>
<dbReference type="InterPro" id="IPR025712">
    <property type="entry name" value="Nup54_alpha-helical_dom"/>
</dbReference>
<evidence type="ECO:0000313" key="7">
    <source>
        <dbReference type="EMBL" id="KAJ9155374.1"/>
    </source>
</evidence>
<gene>
    <name evidence="7" type="ORF">NKR23_g2051</name>
</gene>
<organism evidence="7 8">
    <name type="scientific">Pleurostoma richardsiae</name>
    <dbReference type="NCBI Taxonomy" id="41990"/>
    <lineage>
        <taxon>Eukaryota</taxon>
        <taxon>Fungi</taxon>
        <taxon>Dikarya</taxon>
        <taxon>Ascomycota</taxon>
        <taxon>Pezizomycotina</taxon>
        <taxon>Sordariomycetes</taxon>
        <taxon>Sordariomycetidae</taxon>
        <taxon>Calosphaeriales</taxon>
        <taxon>Pleurostomataceae</taxon>
        <taxon>Pleurostoma</taxon>
    </lineage>
</organism>
<proteinExistence type="predicted"/>
<dbReference type="GO" id="GO:0017056">
    <property type="term" value="F:structural constituent of nuclear pore"/>
    <property type="evidence" value="ECO:0007669"/>
    <property type="project" value="TreeGrafter"/>
</dbReference>
<feature type="region of interest" description="Disordered" evidence="5">
    <location>
        <begin position="1"/>
        <end position="101"/>
    </location>
</feature>
<feature type="compositionally biased region" description="Polar residues" evidence="5">
    <location>
        <begin position="18"/>
        <end position="40"/>
    </location>
</feature>
<dbReference type="EMBL" id="JANBVO010000003">
    <property type="protein sequence ID" value="KAJ9155374.1"/>
    <property type="molecule type" value="Genomic_DNA"/>
</dbReference>
<evidence type="ECO:0000256" key="1">
    <source>
        <dbReference type="ARBA" id="ARBA00004123"/>
    </source>
</evidence>
<dbReference type="Pfam" id="PF18570">
    <property type="entry name" value="Nup54_57_C"/>
    <property type="match status" value="1"/>
</dbReference>
<dbReference type="AlphaFoldDB" id="A0AA38RQD8"/>
<dbReference type="GO" id="GO:0044613">
    <property type="term" value="C:nuclear pore central transport channel"/>
    <property type="evidence" value="ECO:0007669"/>
    <property type="project" value="TreeGrafter"/>
</dbReference>
<evidence type="ECO:0000256" key="2">
    <source>
        <dbReference type="ARBA" id="ARBA00022448"/>
    </source>
</evidence>
<comment type="caution">
    <text evidence="7">The sequence shown here is derived from an EMBL/GenBank/DDBJ whole genome shotgun (WGS) entry which is preliminary data.</text>
</comment>
<sequence>MSLFASLNKPAPAGQSLFGGSTATPSPFGQSTATANQPGQSLGIFGSAASNVNPAPQQQQQLQLQQQQQAQQPQQAAAPTLGQSQLNPLGSSLWQPGSYTPHQKSIPEQIKLITDKWDPANPNCAFKHYFYNKVDESRIPFYQPSPNEDPKEWEEALQAKPAPGFMPVLAAGFAAVAERLKAQRRAVGEFNARLHEINASLDAILGRHDLETSVRALAARRRHDLLRRRCLVLARKVQVLRNRGYSLSGDEDDLRARLEGAEKGLQDPALNARMEELWGRLVMLREYAGALQAEVNKRGLGEGDGLGEEVEAKAKKIIEDYEKQLQHLKKEVEAIKKEFEEWEKEHSPKPTGSSR</sequence>
<keyword evidence="4" id="KW-0175">Coiled coil</keyword>
<evidence type="ECO:0000313" key="8">
    <source>
        <dbReference type="Proteomes" id="UP001174694"/>
    </source>
</evidence>
<dbReference type="Proteomes" id="UP001174694">
    <property type="component" value="Unassembled WGS sequence"/>
</dbReference>
<dbReference type="GO" id="GO:0006607">
    <property type="term" value="P:NLS-bearing protein import into nucleus"/>
    <property type="evidence" value="ECO:0007669"/>
    <property type="project" value="TreeGrafter"/>
</dbReference>
<evidence type="ECO:0000256" key="3">
    <source>
        <dbReference type="ARBA" id="ARBA00023242"/>
    </source>
</evidence>
<evidence type="ECO:0000259" key="6">
    <source>
        <dbReference type="Pfam" id="PF13874"/>
    </source>
</evidence>
<keyword evidence="8" id="KW-1185">Reference proteome</keyword>
<dbReference type="Pfam" id="PF13874">
    <property type="entry name" value="Nup54"/>
    <property type="match status" value="1"/>
</dbReference>
<feature type="coiled-coil region" evidence="4">
    <location>
        <begin position="311"/>
        <end position="345"/>
    </location>
</feature>
<dbReference type="Gene3D" id="1.20.5.3600">
    <property type="match status" value="1"/>
</dbReference>
<evidence type="ECO:0000256" key="5">
    <source>
        <dbReference type="SAM" id="MobiDB-lite"/>
    </source>
</evidence>
<reference evidence="7" key="1">
    <citation type="submission" date="2022-07" db="EMBL/GenBank/DDBJ databases">
        <title>Fungi with potential for degradation of polypropylene.</title>
        <authorList>
            <person name="Gostincar C."/>
        </authorList>
    </citation>
    <scope>NUCLEOTIDE SEQUENCE</scope>
    <source>
        <strain evidence="7">EXF-13308</strain>
    </source>
</reference>
<dbReference type="PANTHER" id="PTHR13000:SF0">
    <property type="entry name" value="NUCLEOPORIN P54"/>
    <property type="match status" value="1"/>
</dbReference>
<keyword evidence="3" id="KW-0539">Nucleus</keyword>
<accession>A0AA38RQD8</accession>
<feature type="domain" description="Nucleoporin Nup54 alpha-helical" evidence="6">
    <location>
        <begin position="145"/>
        <end position="281"/>
    </location>
</feature>